<name>A0A5R8KAY6_9BACT</name>
<proteinExistence type="predicted"/>
<reference evidence="2 3" key="1">
    <citation type="submission" date="2019-05" db="EMBL/GenBank/DDBJ databases">
        <title>Verrucobacter flavum gen. nov., sp. nov. a new member of the family Verrucomicrobiaceae.</title>
        <authorList>
            <person name="Szuroczki S."/>
            <person name="Abbaszade G."/>
            <person name="Szabo A."/>
            <person name="Felfoldi T."/>
            <person name="Schumann P."/>
            <person name="Boka K."/>
            <person name="Keki Z."/>
            <person name="Toumi M."/>
            <person name="Toth E."/>
        </authorList>
    </citation>
    <scope>NUCLEOTIDE SEQUENCE [LARGE SCALE GENOMIC DNA]</scope>
    <source>
        <strain evidence="2 3">MG-N-17</strain>
    </source>
</reference>
<accession>A0A5R8KAY6</accession>
<keyword evidence="1" id="KW-0732">Signal</keyword>
<evidence type="ECO:0000313" key="2">
    <source>
        <dbReference type="EMBL" id="TLD69470.1"/>
    </source>
</evidence>
<feature type="chain" id="PRO_5024405361" description="GerMN domain-containing protein" evidence="1">
    <location>
        <begin position="23"/>
        <end position="178"/>
    </location>
</feature>
<dbReference type="Proteomes" id="UP000306196">
    <property type="component" value="Unassembled WGS sequence"/>
</dbReference>
<feature type="signal peptide" evidence="1">
    <location>
        <begin position="1"/>
        <end position="22"/>
    </location>
</feature>
<evidence type="ECO:0000256" key="1">
    <source>
        <dbReference type="SAM" id="SignalP"/>
    </source>
</evidence>
<organism evidence="2 3">
    <name type="scientific">Phragmitibacter flavus</name>
    <dbReference type="NCBI Taxonomy" id="2576071"/>
    <lineage>
        <taxon>Bacteria</taxon>
        <taxon>Pseudomonadati</taxon>
        <taxon>Verrucomicrobiota</taxon>
        <taxon>Verrucomicrobiia</taxon>
        <taxon>Verrucomicrobiales</taxon>
        <taxon>Verrucomicrobiaceae</taxon>
        <taxon>Phragmitibacter</taxon>
    </lineage>
</organism>
<comment type="caution">
    <text evidence="2">The sequence shown here is derived from an EMBL/GenBank/DDBJ whole genome shotgun (WGS) entry which is preliminary data.</text>
</comment>
<dbReference type="AlphaFoldDB" id="A0A5R8KAY6"/>
<keyword evidence="3" id="KW-1185">Reference proteome</keyword>
<evidence type="ECO:0000313" key="3">
    <source>
        <dbReference type="Proteomes" id="UP000306196"/>
    </source>
</evidence>
<protein>
    <recommendedName>
        <fullName evidence="4">GerMN domain-containing protein</fullName>
    </recommendedName>
</protein>
<evidence type="ECO:0008006" key="4">
    <source>
        <dbReference type="Google" id="ProtNLM"/>
    </source>
</evidence>
<sequence length="178" mass="19817">MNAALRILTLTLCLLLTHLAHAGESAVVTTYQPIITGSESHPKGFSIMPIPFLVYHFHGKPPYAAVAHSHELLTDAPRNIRSDDANLISASGIRISQSIDDNIVYIHLEDFRPSTGLDLHIDIVATATLECIRRIAHEAKDRPELVITGKPADEAKWQRWQEIFSNHDLSQPFKQPDA</sequence>
<gene>
    <name evidence="2" type="ORF">FEM03_17670</name>
</gene>
<dbReference type="EMBL" id="VAUV01000013">
    <property type="protein sequence ID" value="TLD69470.1"/>
    <property type="molecule type" value="Genomic_DNA"/>
</dbReference>
<dbReference type="RefSeq" id="WP_138087613.1">
    <property type="nucleotide sequence ID" value="NZ_VAUV01000013.1"/>
</dbReference>